<dbReference type="InterPro" id="IPR051552">
    <property type="entry name" value="HptR"/>
</dbReference>
<dbReference type="InterPro" id="IPR018060">
    <property type="entry name" value="HTH_AraC"/>
</dbReference>
<dbReference type="OrthoDB" id="1769137at2"/>
<accession>A0A133ZB28</accession>
<keyword evidence="8" id="KW-0804">Transcription</keyword>
<dbReference type="Gene3D" id="1.10.10.60">
    <property type="entry name" value="Homeodomain-like"/>
    <property type="match status" value="2"/>
</dbReference>
<reference evidence="14" key="1">
    <citation type="submission" date="2016-01" db="EMBL/GenBank/DDBJ databases">
        <authorList>
            <person name="Mitreva M."/>
            <person name="Pepin K.H."/>
            <person name="Mihindukulasuriya K.A."/>
            <person name="Fulton R."/>
            <person name="Fronick C."/>
            <person name="O'Laughlin M."/>
            <person name="Miner T."/>
            <person name="Herter B."/>
            <person name="Rosa B.A."/>
            <person name="Cordes M."/>
            <person name="Tomlinson C."/>
            <person name="Wollam A."/>
            <person name="Palsikar V.B."/>
            <person name="Mardis E.R."/>
            <person name="Wilson R.K."/>
        </authorList>
    </citation>
    <scope>NUCLEOTIDE SEQUENCE [LARGE SCALE GENOMIC DNA]</scope>
    <source>
        <strain evidence="14">DNF00896</strain>
    </source>
</reference>
<dbReference type="PROSITE" id="PS00041">
    <property type="entry name" value="HTH_ARAC_FAMILY_1"/>
    <property type="match status" value="1"/>
</dbReference>
<evidence type="ECO:0000313" key="14">
    <source>
        <dbReference type="Proteomes" id="UP000070394"/>
    </source>
</evidence>
<dbReference type="AlphaFoldDB" id="A0A133ZB28"/>
<dbReference type="Pfam" id="PF00072">
    <property type="entry name" value="Response_reg"/>
    <property type="match status" value="1"/>
</dbReference>
<feature type="domain" description="Response regulatory" evidence="12">
    <location>
        <begin position="3"/>
        <end position="120"/>
    </location>
</feature>
<keyword evidence="4 10" id="KW-0597">Phosphoprotein</keyword>
<evidence type="ECO:0000259" key="11">
    <source>
        <dbReference type="PROSITE" id="PS01124"/>
    </source>
</evidence>
<keyword evidence="5" id="KW-0902">Two-component regulatory system</keyword>
<dbReference type="PATRIC" id="fig|467210.3.peg.2856"/>
<proteinExistence type="predicted"/>
<dbReference type="PROSITE" id="PS50110">
    <property type="entry name" value="RESPONSE_REGULATORY"/>
    <property type="match status" value="1"/>
</dbReference>
<keyword evidence="14" id="KW-1185">Reference proteome</keyword>
<dbReference type="SUPFAM" id="SSF46689">
    <property type="entry name" value="Homeodomain-like"/>
    <property type="match status" value="1"/>
</dbReference>
<sequence length="264" mass="30404">MNKIIIVEDEEIIRNGLAISFDWMDYGCNIVGLAKDGKEGLDMILELEPDIVISDIRMPKMTGIEMIQNAKKQGKDFFSIILTSYAEFGYAKSAIEFGASGYLLKPVDEDELVELLESITDKINKKNRQKRIEESIKDKIIENEEDWKIFLKAGESSDSIIRSVYKIIQNKYSEKLGINDVAEVLKVSNSYISRKLKAKLNTSFVDLLSQYRIKKAISYLRESDLMIYEISCKVGFSDYKYFCTVFKKYTSLSPSEYQNRNTKM</sequence>
<evidence type="ECO:0000256" key="3">
    <source>
        <dbReference type="ARBA" id="ARBA00022490"/>
    </source>
</evidence>
<dbReference type="PROSITE" id="PS01124">
    <property type="entry name" value="HTH_ARAC_FAMILY_2"/>
    <property type="match status" value="1"/>
</dbReference>
<keyword evidence="7" id="KW-0238">DNA-binding</keyword>
<comment type="caution">
    <text evidence="13">The sequence shown here is derived from an EMBL/GenBank/DDBJ whole genome shotgun (WGS) entry which is preliminary data.</text>
</comment>
<dbReference type="GO" id="GO:0043565">
    <property type="term" value="F:sequence-specific DNA binding"/>
    <property type="evidence" value="ECO:0007669"/>
    <property type="project" value="InterPro"/>
</dbReference>
<dbReference type="SMART" id="SM00342">
    <property type="entry name" value="HTH_ARAC"/>
    <property type="match status" value="1"/>
</dbReference>
<dbReference type="EMBL" id="LSDA01000148">
    <property type="protein sequence ID" value="KXB52636.1"/>
    <property type="molecule type" value="Genomic_DNA"/>
</dbReference>
<protein>
    <recommendedName>
        <fullName evidence="2">Stage 0 sporulation protein A homolog</fullName>
    </recommendedName>
</protein>
<evidence type="ECO:0000256" key="1">
    <source>
        <dbReference type="ARBA" id="ARBA00004496"/>
    </source>
</evidence>
<dbReference type="InterPro" id="IPR009057">
    <property type="entry name" value="Homeodomain-like_sf"/>
</dbReference>
<dbReference type="InterPro" id="IPR011006">
    <property type="entry name" value="CheY-like_superfamily"/>
</dbReference>
<dbReference type="InterPro" id="IPR001789">
    <property type="entry name" value="Sig_transdc_resp-reg_receiver"/>
</dbReference>
<evidence type="ECO:0000256" key="6">
    <source>
        <dbReference type="ARBA" id="ARBA00023015"/>
    </source>
</evidence>
<dbReference type="InterPro" id="IPR018062">
    <property type="entry name" value="HTH_AraC-typ_CS"/>
</dbReference>
<dbReference type="PANTHER" id="PTHR42713">
    <property type="entry name" value="HISTIDINE KINASE-RELATED"/>
    <property type="match status" value="1"/>
</dbReference>
<comment type="subcellular location">
    <subcellularLocation>
        <location evidence="1">Cytoplasm</location>
    </subcellularLocation>
</comment>
<dbReference type="Gene3D" id="3.40.50.2300">
    <property type="match status" value="1"/>
</dbReference>
<dbReference type="PANTHER" id="PTHR42713:SF3">
    <property type="entry name" value="TRANSCRIPTIONAL REGULATORY PROTEIN HPTR"/>
    <property type="match status" value="1"/>
</dbReference>
<dbReference type="PRINTS" id="PR00032">
    <property type="entry name" value="HTHARAC"/>
</dbReference>
<dbReference type="SUPFAM" id="SSF52172">
    <property type="entry name" value="CheY-like"/>
    <property type="match status" value="1"/>
</dbReference>
<dbReference type="InterPro" id="IPR020449">
    <property type="entry name" value="Tscrpt_reg_AraC-type_HTH"/>
</dbReference>
<keyword evidence="3" id="KW-0963">Cytoplasm</keyword>
<evidence type="ECO:0000256" key="5">
    <source>
        <dbReference type="ARBA" id="ARBA00023012"/>
    </source>
</evidence>
<organism evidence="13 14">
    <name type="scientific">Lachnoanaerobaculum saburreum</name>
    <dbReference type="NCBI Taxonomy" id="467210"/>
    <lineage>
        <taxon>Bacteria</taxon>
        <taxon>Bacillati</taxon>
        <taxon>Bacillota</taxon>
        <taxon>Clostridia</taxon>
        <taxon>Lachnospirales</taxon>
        <taxon>Lachnospiraceae</taxon>
        <taxon>Lachnoanaerobaculum</taxon>
    </lineage>
</organism>
<keyword evidence="6" id="KW-0805">Transcription regulation</keyword>
<evidence type="ECO:0000256" key="7">
    <source>
        <dbReference type="ARBA" id="ARBA00023125"/>
    </source>
</evidence>
<dbReference type="GO" id="GO:0003700">
    <property type="term" value="F:DNA-binding transcription factor activity"/>
    <property type="evidence" value="ECO:0007669"/>
    <property type="project" value="InterPro"/>
</dbReference>
<feature type="domain" description="HTH araC/xylS-type" evidence="11">
    <location>
        <begin position="162"/>
        <end position="260"/>
    </location>
</feature>
<evidence type="ECO:0000259" key="12">
    <source>
        <dbReference type="PROSITE" id="PS50110"/>
    </source>
</evidence>
<evidence type="ECO:0000256" key="4">
    <source>
        <dbReference type="ARBA" id="ARBA00022553"/>
    </source>
</evidence>
<dbReference type="GO" id="GO:0000160">
    <property type="term" value="P:phosphorelay signal transduction system"/>
    <property type="evidence" value="ECO:0007669"/>
    <property type="project" value="UniProtKB-KW"/>
</dbReference>
<evidence type="ECO:0000313" key="13">
    <source>
        <dbReference type="EMBL" id="KXB52636.1"/>
    </source>
</evidence>
<dbReference type="GO" id="GO:0005737">
    <property type="term" value="C:cytoplasm"/>
    <property type="evidence" value="ECO:0007669"/>
    <property type="project" value="UniProtKB-SubCell"/>
</dbReference>
<dbReference type="RefSeq" id="WP_009447252.1">
    <property type="nucleotide sequence ID" value="NZ_KQ959852.1"/>
</dbReference>
<evidence type="ECO:0000256" key="9">
    <source>
        <dbReference type="ARBA" id="ARBA00024867"/>
    </source>
</evidence>
<feature type="modified residue" description="4-aspartylphosphate" evidence="10">
    <location>
        <position position="55"/>
    </location>
</feature>
<evidence type="ECO:0000256" key="8">
    <source>
        <dbReference type="ARBA" id="ARBA00023163"/>
    </source>
</evidence>
<dbReference type="STRING" id="467210.HMPREF1866_02879"/>
<dbReference type="SMART" id="SM00448">
    <property type="entry name" value="REC"/>
    <property type="match status" value="1"/>
</dbReference>
<evidence type="ECO:0000256" key="10">
    <source>
        <dbReference type="PROSITE-ProRule" id="PRU00169"/>
    </source>
</evidence>
<dbReference type="Proteomes" id="UP000070394">
    <property type="component" value="Unassembled WGS sequence"/>
</dbReference>
<dbReference type="Pfam" id="PF12833">
    <property type="entry name" value="HTH_18"/>
    <property type="match status" value="1"/>
</dbReference>
<gene>
    <name evidence="13" type="ORF">HMPREF1866_02879</name>
</gene>
<dbReference type="CDD" id="cd17536">
    <property type="entry name" value="REC_YesN-like"/>
    <property type="match status" value="1"/>
</dbReference>
<comment type="function">
    <text evidence="9">May play the central regulatory role in sporulation. It may be an element of the effector pathway responsible for the activation of sporulation genes in response to nutritional stress. Spo0A may act in concert with spo0H (a sigma factor) to control the expression of some genes that are critical to the sporulation process.</text>
</comment>
<evidence type="ECO:0000256" key="2">
    <source>
        <dbReference type="ARBA" id="ARBA00018672"/>
    </source>
</evidence>
<name>A0A133ZB28_9FIRM</name>